<organism evidence="1 2">
    <name type="scientific">Rozella allomycis (strain CSF55)</name>
    <dbReference type="NCBI Taxonomy" id="988480"/>
    <lineage>
        <taxon>Eukaryota</taxon>
        <taxon>Fungi</taxon>
        <taxon>Fungi incertae sedis</taxon>
        <taxon>Cryptomycota</taxon>
        <taxon>Cryptomycota incertae sedis</taxon>
        <taxon>Rozella</taxon>
    </lineage>
</organism>
<dbReference type="EMBL" id="ML006768">
    <property type="protein sequence ID" value="RKP16255.1"/>
    <property type="molecule type" value="Genomic_DNA"/>
</dbReference>
<gene>
    <name evidence="1" type="ORF">ROZALSC1DRAFT_25489</name>
</gene>
<reference evidence="2" key="1">
    <citation type="journal article" date="2018" name="Nat. Microbiol.">
        <title>Leveraging single-cell genomics to expand the fungal tree of life.</title>
        <authorList>
            <person name="Ahrendt S.R."/>
            <person name="Quandt C.A."/>
            <person name="Ciobanu D."/>
            <person name="Clum A."/>
            <person name="Salamov A."/>
            <person name="Andreopoulos B."/>
            <person name="Cheng J.F."/>
            <person name="Woyke T."/>
            <person name="Pelin A."/>
            <person name="Henrissat B."/>
            <person name="Reynolds N.K."/>
            <person name="Benny G.L."/>
            <person name="Smith M.E."/>
            <person name="James T.Y."/>
            <person name="Grigoriev I.V."/>
        </authorList>
    </citation>
    <scope>NUCLEOTIDE SEQUENCE [LARGE SCALE GENOMIC DNA]</scope>
    <source>
        <strain evidence="2">CSF55</strain>
    </source>
</reference>
<protein>
    <submittedName>
        <fullName evidence="1">Uncharacterized protein</fullName>
    </submittedName>
</protein>
<evidence type="ECO:0000313" key="1">
    <source>
        <dbReference type="EMBL" id="RKP16255.1"/>
    </source>
</evidence>
<sequence>MTPLFDNYSKMGGMRIPDSQGLLTADVSAMCSICQVKEETDSSEVYSKLLSKHPQKDNVYTEFKGISESIKTTRETVLKALLSFPKDTASGLSKLKARHLID</sequence>
<accession>A0A4P9YB44</accession>
<name>A0A4P9YB44_ROZAC</name>
<dbReference type="AlphaFoldDB" id="A0A4P9YB44"/>
<proteinExistence type="predicted"/>
<dbReference type="Proteomes" id="UP000281549">
    <property type="component" value="Unassembled WGS sequence"/>
</dbReference>
<evidence type="ECO:0000313" key="2">
    <source>
        <dbReference type="Proteomes" id="UP000281549"/>
    </source>
</evidence>